<protein>
    <recommendedName>
        <fullName evidence="3">Polymerase nucleotidyl transferase domain-containing protein</fullName>
    </recommendedName>
</protein>
<dbReference type="EMBL" id="MFIQ01000002">
    <property type="protein sequence ID" value="OGF93830.1"/>
    <property type="molecule type" value="Genomic_DNA"/>
</dbReference>
<dbReference type="AlphaFoldDB" id="A0A1F5Y115"/>
<evidence type="ECO:0000313" key="2">
    <source>
        <dbReference type="Proteomes" id="UP000178894"/>
    </source>
</evidence>
<gene>
    <name evidence="1" type="ORF">A3G54_03655</name>
</gene>
<name>A0A1F5Y115_9BACT</name>
<sequence length="259" mass="30343">MKYSSLTDLIEKMKSSPRVKGIFTTGTTASRLTQSSDIDLVVVIDKNNEGIKLVYTTIEKRFSDIFFFDIDFLNHVKNKQEVFCNNFDGMFLEWLVKGKIEYDPENLLSALKDKLSKNSPIQKVPDSEKKDFWVKVNYNYIANLRYYSGDDLYKKALEMRLLYSVSELISAYFSFRDISWRGEKAAVKYLEENDPGFLSIFDAYSKGNSLEDKMKHYEDLFGKIFFGEYQKWDNDFVIPVSTKNQYDPKLRLFWDQLAG</sequence>
<accession>A0A1F5Y115</accession>
<dbReference type="STRING" id="1798364.A3G54_03655"/>
<evidence type="ECO:0000313" key="1">
    <source>
        <dbReference type="EMBL" id="OGF93830.1"/>
    </source>
</evidence>
<evidence type="ECO:0008006" key="3">
    <source>
        <dbReference type="Google" id="ProtNLM"/>
    </source>
</evidence>
<dbReference type="Proteomes" id="UP000178894">
    <property type="component" value="Unassembled WGS sequence"/>
</dbReference>
<reference evidence="1 2" key="1">
    <citation type="journal article" date="2016" name="Nat. Commun.">
        <title>Thousands of microbial genomes shed light on interconnected biogeochemical processes in an aquifer system.</title>
        <authorList>
            <person name="Anantharaman K."/>
            <person name="Brown C.T."/>
            <person name="Hug L.A."/>
            <person name="Sharon I."/>
            <person name="Castelle C.J."/>
            <person name="Probst A.J."/>
            <person name="Thomas B.C."/>
            <person name="Singh A."/>
            <person name="Wilkins M.J."/>
            <person name="Karaoz U."/>
            <person name="Brodie E.L."/>
            <person name="Williams K.H."/>
            <person name="Hubbard S.S."/>
            <person name="Banfield J.F."/>
        </authorList>
    </citation>
    <scope>NUCLEOTIDE SEQUENCE [LARGE SCALE GENOMIC DNA]</scope>
</reference>
<proteinExistence type="predicted"/>
<organism evidence="1 2">
    <name type="scientific">Candidatus Giovannonibacteria bacterium RIFCSPLOWO2_12_FULL_44_15</name>
    <dbReference type="NCBI Taxonomy" id="1798364"/>
    <lineage>
        <taxon>Bacteria</taxon>
        <taxon>Candidatus Giovannoniibacteriota</taxon>
    </lineage>
</organism>
<comment type="caution">
    <text evidence="1">The sequence shown here is derived from an EMBL/GenBank/DDBJ whole genome shotgun (WGS) entry which is preliminary data.</text>
</comment>